<dbReference type="Gene3D" id="1.25.10.10">
    <property type="entry name" value="Leucine-rich Repeat Variant"/>
    <property type="match status" value="1"/>
</dbReference>
<dbReference type="PANTHER" id="PTHR45670">
    <property type="entry name" value="E3 UBIQUITIN-PROTEIN LIGASE TRIP12"/>
    <property type="match status" value="1"/>
</dbReference>
<dbReference type="EMBL" id="JASPKZ010003868">
    <property type="protein sequence ID" value="KAJ9591444.1"/>
    <property type="molecule type" value="Genomic_DNA"/>
</dbReference>
<comment type="catalytic activity">
    <reaction evidence="2">
        <text>S-ubiquitinyl-[E2 ubiquitin-conjugating enzyme]-L-cysteine + [acceptor protein]-L-lysine = [E2 ubiquitin-conjugating enzyme]-L-cysteine + N(6)-ubiquitinyl-[acceptor protein]-L-lysine.</text>
        <dbReference type="EC" id="2.3.2.26"/>
    </reaction>
</comment>
<protein>
    <recommendedName>
        <fullName evidence="2">E3 ubiquitin-protein ligase</fullName>
        <ecNumber evidence="2">2.3.2.26</ecNumber>
    </recommendedName>
</protein>
<proteinExistence type="inferred from homology"/>
<dbReference type="GO" id="GO:0006974">
    <property type="term" value="P:DNA damage response"/>
    <property type="evidence" value="ECO:0007669"/>
    <property type="project" value="TreeGrafter"/>
</dbReference>
<evidence type="ECO:0000256" key="2">
    <source>
        <dbReference type="RuleBase" id="RU369009"/>
    </source>
</evidence>
<dbReference type="AlphaFoldDB" id="A0AAD8A2V3"/>
<feature type="region of interest" description="Disordered" evidence="3">
    <location>
        <begin position="1"/>
        <end position="356"/>
    </location>
</feature>
<feature type="compositionally biased region" description="Polar residues" evidence="3">
    <location>
        <begin position="1"/>
        <end position="12"/>
    </location>
</feature>
<organism evidence="4 5">
    <name type="scientific">Diploptera punctata</name>
    <name type="common">Pacific beetle cockroach</name>
    <dbReference type="NCBI Taxonomy" id="6984"/>
    <lineage>
        <taxon>Eukaryota</taxon>
        <taxon>Metazoa</taxon>
        <taxon>Ecdysozoa</taxon>
        <taxon>Arthropoda</taxon>
        <taxon>Hexapoda</taxon>
        <taxon>Insecta</taxon>
        <taxon>Pterygota</taxon>
        <taxon>Neoptera</taxon>
        <taxon>Polyneoptera</taxon>
        <taxon>Dictyoptera</taxon>
        <taxon>Blattodea</taxon>
        <taxon>Blaberoidea</taxon>
        <taxon>Blaberidae</taxon>
        <taxon>Diplopterinae</taxon>
        <taxon>Diploptera</taxon>
    </lineage>
</organism>
<gene>
    <name evidence="4" type="ORF">L9F63_002050</name>
</gene>
<feature type="region of interest" description="Disordered" evidence="3">
    <location>
        <begin position="467"/>
        <end position="494"/>
    </location>
</feature>
<feature type="compositionally biased region" description="Basic and acidic residues" evidence="3">
    <location>
        <begin position="56"/>
        <end position="67"/>
    </location>
</feature>
<evidence type="ECO:0000256" key="1">
    <source>
        <dbReference type="ARBA" id="ARBA00022679"/>
    </source>
</evidence>
<feature type="compositionally biased region" description="Polar residues" evidence="3">
    <location>
        <begin position="371"/>
        <end position="388"/>
    </location>
</feature>
<feature type="compositionally biased region" description="Polar residues" evidence="3">
    <location>
        <begin position="79"/>
        <end position="118"/>
    </location>
</feature>
<dbReference type="Proteomes" id="UP001233999">
    <property type="component" value="Unassembled WGS sequence"/>
</dbReference>
<dbReference type="InterPro" id="IPR011989">
    <property type="entry name" value="ARM-like"/>
</dbReference>
<dbReference type="InterPro" id="IPR045322">
    <property type="entry name" value="HECTD1/TRIP12-like"/>
</dbReference>
<dbReference type="PANTHER" id="PTHR45670:SF13">
    <property type="entry name" value="E3 UBIQUITIN-PROTEIN LIGASE TRIP12"/>
    <property type="match status" value="1"/>
</dbReference>
<dbReference type="GO" id="GO:0000209">
    <property type="term" value="P:protein polyubiquitination"/>
    <property type="evidence" value="ECO:0007669"/>
    <property type="project" value="TreeGrafter"/>
</dbReference>
<feature type="compositionally biased region" description="Basic residues" evidence="3">
    <location>
        <begin position="26"/>
        <end position="41"/>
    </location>
</feature>
<feature type="compositionally biased region" description="Low complexity" evidence="3">
    <location>
        <begin position="420"/>
        <end position="447"/>
    </location>
</feature>
<dbReference type="GO" id="GO:0061630">
    <property type="term" value="F:ubiquitin protein ligase activity"/>
    <property type="evidence" value="ECO:0007669"/>
    <property type="project" value="UniProtKB-UniRule"/>
</dbReference>
<feature type="compositionally biased region" description="Low complexity" evidence="3">
    <location>
        <begin position="343"/>
        <end position="356"/>
    </location>
</feature>
<feature type="compositionally biased region" description="Low complexity" evidence="3">
    <location>
        <begin position="204"/>
        <end position="217"/>
    </location>
</feature>
<evidence type="ECO:0000313" key="5">
    <source>
        <dbReference type="Proteomes" id="UP001233999"/>
    </source>
</evidence>
<keyword evidence="1 2" id="KW-0808">Transferase</keyword>
<comment type="caution">
    <text evidence="4">The sequence shown here is derived from an EMBL/GenBank/DDBJ whole genome shotgun (WGS) entry which is preliminary data.</text>
</comment>
<feature type="compositionally biased region" description="Low complexity" evidence="3">
    <location>
        <begin position="161"/>
        <end position="172"/>
    </location>
</feature>
<feature type="compositionally biased region" description="Polar residues" evidence="3">
    <location>
        <begin position="251"/>
        <end position="260"/>
    </location>
</feature>
<dbReference type="GO" id="GO:0043161">
    <property type="term" value="P:proteasome-mediated ubiquitin-dependent protein catabolic process"/>
    <property type="evidence" value="ECO:0007669"/>
    <property type="project" value="TreeGrafter"/>
</dbReference>
<keyword evidence="5" id="KW-1185">Reference proteome</keyword>
<dbReference type="GO" id="GO:0016607">
    <property type="term" value="C:nuclear speck"/>
    <property type="evidence" value="ECO:0007669"/>
    <property type="project" value="TreeGrafter"/>
</dbReference>
<feature type="compositionally biased region" description="Low complexity" evidence="3">
    <location>
        <begin position="268"/>
        <end position="295"/>
    </location>
</feature>
<feature type="region of interest" description="Disordered" evidence="3">
    <location>
        <begin position="369"/>
        <end position="449"/>
    </location>
</feature>
<name>A0AAD8A2V3_DIPPU</name>
<sequence>MAEQPNCVSGGSESLLDTAGAAIKHNTGRSKTKLSGSRKRGNTSDHPASNRKRSRKDSQVVDPTKEDLLEDNNLSLSDIHTSQSITKDSSATESVNWSTLDRSGSPSVGRSNNQVKNTSRGRGSRGRGSIGRGRKNNSIVDTAREKTPGLNLLESDSIAVSTRSRTTRSTSRINYIDQVRGGSKIDNRSATSRGGRGTGGGGNNTSSTSSKKQGNSNASRGARVKTSGRGKELNNGRSSRSSSVTSVDDLYTSSSQSATSVKPGRKPSSSSTSYTTTTSYTNNRSSSSTSSQSSTAWVQRSDSKSSETYNNRKKTSESKSSNGAIKKQYPVQQITNSSRRQRNGNNNNNNVTIAGGSVGVGAATAWEVNSDKNSSSHTRSKTTTGSCASSSRRSSRAGKVPLPGTTSTAAASSGGGGTAGMSSSSGTGHDASVSGAATAPGAASANGVPVPATTATAVKITKQLKLTGSASGGSGGPSGVTNSAADSESDDSEVGRLQALLEARGLPPHLFGALGPRMQTLFIVAWEPVHKIYIASKAQQLLQGLQATGDEGQQLQAVIEMCQMLVMGNEDTLAGFPVKQVVPALITLLGMEHNFDM</sequence>
<comment type="similarity">
    <text evidence="2">Belongs to the UPL family. K-HECT subfamily.</text>
</comment>
<feature type="non-terminal residue" evidence="4">
    <location>
        <position position="1"/>
    </location>
</feature>
<feature type="compositionally biased region" description="Low complexity" evidence="3">
    <location>
        <begin position="237"/>
        <end position="247"/>
    </location>
</feature>
<feature type="compositionally biased region" description="Gly residues" evidence="3">
    <location>
        <begin position="194"/>
        <end position="203"/>
    </location>
</feature>
<comment type="pathway">
    <text evidence="2">Protein modification; protein ubiquitination.</text>
</comment>
<comment type="function">
    <text evidence="2">E3 ubiquitin-protein ligase which accepts ubiquitin from an E2 ubiquitin-conjugating enzyme in the form of a thioester and then directly transfers the ubiquitin to targeted substrates.</text>
</comment>
<reference evidence="4" key="1">
    <citation type="journal article" date="2023" name="IScience">
        <title>Live-bearing cockroach genome reveals convergent evolutionary mechanisms linked to viviparity in insects and beyond.</title>
        <authorList>
            <person name="Fouks B."/>
            <person name="Harrison M.C."/>
            <person name="Mikhailova A.A."/>
            <person name="Marchal E."/>
            <person name="English S."/>
            <person name="Carruthers M."/>
            <person name="Jennings E.C."/>
            <person name="Chiamaka E.L."/>
            <person name="Frigard R.A."/>
            <person name="Pippel M."/>
            <person name="Attardo G.M."/>
            <person name="Benoit J.B."/>
            <person name="Bornberg-Bauer E."/>
            <person name="Tobe S.S."/>
        </authorList>
    </citation>
    <scope>NUCLEOTIDE SEQUENCE</scope>
    <source>
        <strain evidence="4">Stay&amp;Tobe</strain>
    </source>
</reference>
<reference evidence="4" key="2">
    <citation type="submission" date="2023-05" db="EMBL/GenBank/DDBJ databases">
        <authorList>
            <person name="Fouks B."/>
        </authorList>
    </citation>
    <scope>NUCLEOTIDE SEQUENCE</scope>
    <source>
        <strain evidence="4">Stay&amp;Tobe</strain>
        <tissue evidence="4">Testes</tissue>
    </source>
</reference>
<evidence type="ECO:0000313" key="4">
    <source>
        <dbReference type="EMBL" id="KAJ9591444.1"/>
    </source>
</evidence>
<keyword evidence="2" id="KW-0833">Ubl conjugation pathway</keyword>
<evidence type="ECO:0000256" key="3">
    <source>
        <dbReference type="SAM" id="MobiDB-lite"/>
    </source>
</evidence>
<dbReference type="EC" id="2.3.2.26" evidence="2"/>
<accession>A0AAD8A2V3</accession>